<feature type="coiled-coil region" evidence="1">
    <location>
        <begin position="186"/>
        <end position="213"/>
    </location>
</feature>
<evidence type="ECO:0000256" key="2">
    <source>
        <dbReference type="SAM" id="MobiDB-lite"/>
    </source>
</evidence>
<keyword evidence="1" id="KW-0175">Coiled coil</keyword>
<sequence length="226" mass="26064">MDRMKTILSLCLLGTLLLTSCQYIEKQAFAPKVIPLKKTAPEKIIHNNAKQEKKQIPETPEIPEIPEKIEVPEKKSHTEEEAPEKPIEIAVIVSYFRFLNSLPEKALKQEHARTQKEFAKDGSTINRLRLAILLGFAKTKHRDTQASLDLLNRDLENPTSLDPMLRDFSYLLATFVQKFKKQDKAYKTLKQQLNKGRAENKKLKKMIEALKTIEKNLVDPEMTEKK</sequence>
<feature type="compositionally biased region" description="Basic and acidic residues" evidence="2">
    <location>
        <begin position="46"/>
        <end position="56"/>
    </location>
</feature>
<feature type="region of interest" description="Disordered" evidence="2">
    <location>
        <begin position="46"/>
        <end position="83"/>
    </location>
</feature>
<dbReference type="PROSITE" id="PS51257">
    <property type="entry name" value="PROKAR_LIPOPROTEIN"/>
    <property type="match status" value="1"/>
</dbReference>
<protein>
    <recommendedName>
        <fullName evidence="4">Lipoprotein</fullName>
    </recommendedName>
</protein>
<name>A0A3B1CU12_9ZZZZ</name>
<accession>A0A3B1CU12</accession>
<dbReference type="EMBL" id="UOGF01000007">
    <property type="protein sequence ID" value="VAX26130.1"/>
    <property type="molecule type" value="Genomic_DNA"/>
</dbReference>
<evidence type="ECO:0000313" key="3">
    <source>
        <dbReference type="EMBL" id="VAX26130.1"/>
    </source>
</evidence>
<gene>
    <name evidence="3" type="ORF">MNBD_NITROSPIRAE01-1160</name>
</gene>
<feature type="compositionally biased region" description="Basic and acidic residues" evidence="2">
    <location>
        <begin position="65"/>
        <end position="83"/>
    </location>
</feature>
<organism evidence="3">
    <name type="scientific">hydrothermal vent metagenome</name>
    <dbReference type="NCBI Taxonomy" id="652676"/>
    <lineage>
        <taxon>unclassified sequences</taxon>
        <taxon>metagenomes</taxon>
        <taxon>ecological metagenomes</taxon>
    </lineage>
</organism>
<evidence type="ECO:0008006" key="4">
    <source>
        <dbReference type="Google" id="ProtNLM"/>
    </source>
</evidence>
<dbReference type="AlphaFoldDB" id="A0A3B1CU12"/>
<reference evidence="3" key="1">
    <citation type="submission" date="2018-06" db="EMBL/GenBank/DDBJ databases">
        <authorList>
            <person name="Zhirakovskaya E."/>
        </authorList>
    </citation>
    <scope>NUCLEOTIDE SEQUENCE</scope>
</reference>
<evidence type="ECO:0000256" key="1">
    <source>
        <dbReference type="SAM" id="Coils"/>
    </source>
</evidence>
<proteinExistence type="predicted"/>